<evidence type="ECO:0000256" key="1">
    <source>
        <dbReference type="SAM" id="SignalP"/>
    </source>
</evidence>
<accession>A0ABP1QS30</accession>
<dbReference type="EMBL" id="CAXLJM020000043">
    <property type="protein sequence ID" value="CAL8109915.1"/>
    <property type="molecule type" value="Genomic_DNA"/>
</dbReference>
<comment type="caution">
    <text evidence="2">The sequence shown here is derived from an EMBL/GenBank/DDBJ whole genome shotgun (WGS) entry which is preliminary data.</text>
</comment>
<evidence type="ECO:0000313" key="2">
    <source>
        <dbReference type="EMBL" id="CAL8109915.1"/>
    </source>
</evidence>
<keyword evidence="1" id="KW-0732">Signal</keyword>
<evidence type="ECO:0000313" key="3">
    <source>
        <dbReference type="Proteomes" id="UP001642540"/>
    </source>
</evidence>
<feature type="chain" id="PRO_5045470382" evidence="1">
    <location>
        <begin position="27"/>
        <end position="161"/>
    </location>
</feature>
<organism evidence="2 3">
    <name type="scientific">Orchesella dallaii</name>
    <dbReference type="NCBI Taxonomy" id="48710"/>
    <lineage>
        <taxon>Eukaryota</taxon>
        <taxon>Metazoa</taxon>
        <taxon>Ecdysozoa</taxon>
        <taxon>Arthropoda</taxon>
        <taxon>Hexapoda</taxon>
        <taxon>Collembola</taxon>
        <taxon>Entomobryomorpha</taxon>
        <taxon>Entomobryoidea</taxon>
        <taxon>Orchesellidae</taxon>
        <taxon>Orchesellinae</taxon>
        <taxon>Orchesella</taxon>
    </lineage>
</organism>
<dbReference type="Proteomes" id="UP001642540">
    <property type="component" value="Unassembled WGS sequence"/>
</dbReference>
<protein>
    <submittedName>
        <fullName evidence="2">Uncharacterized protein</fullName>
    </submittedName>
</protein>
<keyword evidence="3" id="KW-1185">Reference proteome</keyword>
<gene>
    <name evidence="2" type="ORF">ODALV1_LOCUS13808</name>
</gene>
<sequence length="161" mass="17413">MQSCLFLGSVLLVAGVFLHNISSSNAAQNTGALTLGQSCNPSLSIQDDPSNRCDTSKRLSCDMRSRTCKCHHEERDFYNRETDQCETKVGKFCSKSETFPAICVNNAICDPTTSFCVCEEKAEANEDNTGCIKEDDDSNSATVSRSASIGIAALIIGRLLI</sequence>
<reference evidence="2 3" key="1">
    <citation type="submission" date="2024-08" db="EMBL/GenBank/DDBJ databases">
        <authorList>
            <person name="Cucini C."/>
            <person name="Frati F."/>
        </authorList>
    </citation>
    <scope>NUCLEOTIDE SEQUENCE [LARGE SCALE GENOMIC DNA]</scope>
</reference>
<feature type="signal peptide" evidence="1">
    <location>
        <begin position="1"/>
        <end position="26"/>
    </location>
</feature>
<proteinExistence type="predicted"/>
<name>A0ABP1QS30_9HEXA</name>